<evidence type="ECO:0000256" key="3">
    <source>
        <dbReference type="SAM" id="Phobius"/>
    </source>
</evidence>
<evidence type="ECO:0000256" key="2">
    <source>
        <dbReference type="SAM" id="MobiDB-lite"/>
    </source>
</evidence>
<feature type="transmembrane region" description="Helical" evidence="3">
    <location>
        <begin position="674"/>
        <end position="695"/>
    </location>
</feature>
<proteinExistence type="predicted"/>
<sequence>MTGIARVGLVAAVVVLAVATLVGVGTATGQPADRPVDNGSLWSESYFTEFGEADDQRLNGVARTAEGLLLVGTGWDEFDGDEVVAYAAEASLDGHRTWGRAYMHAATHTRVLHDGLKLADGRYVFAGTTEAPSMTGVGDYLLFDNTREIHTWRYARGHGAFYDVLPLNATHAVAVGSERVWAVDTARGDGDRTWTHGPPSGVTLRAGTRTDDGVLVAGTRETNDGGTTGYVAELGLDGARRWRRTTGEQSVRLRALSTVGDDVVVGGTAGERGWLARLDGEGVPSWTRRPFPDGGRVDAVARGPDGTVLAAGETGNGTGVVAQFGAGGRERWRGYHGTEVNDLLPARNETTVAVGAREDGGDLDAYATRIDFAGPAAAITVGTDRAEVGNTTVTLRANDSADNVGIARYHWDTDGDGTAEHATREPILRYVPTTTGDIRPRVTVEDAGGRTDTATATTAVAVRDTTPPTAVLSRPSSEVVAAGEPTTLSATGSRDNGAIRTYRWDFDGDGEPDATTDNATVAHTFEGRNRTYEVGLTVVDGAGQTHTTSRRIETRRNDPPDLALSVERVASQLYGEGYEARLVADVTNTVGNTTVRWRLPNGTVRTGRTVDFQFGELGGLVEARLTDEYGASDYESVELTRDLDGVVVDRNTGDLATTERAESDSSVTEERTAAAGPGFGPAVGVVALMLAILLFRRD</sequence>
<keyword evidence="3" id="KW-0472">Membrane</keyword>
<dbReference type="InterPro" id="IPR035986">
    <property type="entry name" value="PKD_dom_sf"/>
</dbReference>
<dbReference type="GO" id="GO:0030115">
    <property type="term" value="C:S-layer"/>
    <property type="evidence" value="ECO:0007669"/>
    <property type="project" value="UniProtKB-SubCell"/>
</dbReference>
<evidence type="ECO:0000256" key="1">
    <source>
        <dbReference type="ARBA" id="ARBA00022729"/>
    </source>
</evidence>
<dbReference type="RefSeq" id="WP_129069008.1">
    <property type="nucleotide sequence ID" value="NZ_RDFA01000003.1"/>
</dbReference>
<evidence type="ECO:0000259" key="4">
    <source>
        <dbReference type="SMART" id="SM00089"/>
    </source>
</evidence>
<dbReference type="Proteomes" id="UP000289691">
    <property type="component" value="Unassembled WGS sequence"/>
</dbReference>
<dbReference type="Pfam" id="PF18911">
    <property type="entry name" value="PKD_4"/>
    <property type="match status" value="1"/>
</dbReference>
<dbReference type="InterPro" id="IPR029865">
    <property type="entry name" value="KIAA0319-like"/>
</dbReference>
<dbReference type="PANTHER" id="PTHR46182">
    <property type="entry name" value="FI19480P1"/>
    <property type="match status" value="1"/>
</dbReference>
<dbReference type="InterPro" id="IPR022409">
    <property type="entry name" value="PKD/Chitinase_dom"/>
</dbReference>
<dbReference type="GO" id="GO:0005886">
    <property type="term" value="C:plasma membrane"/>
    <property type="evidence" value="ECO:0007669"/>
    <property type="project" value="UniProtKB-SubCell"/>
</dbReference>
<evidence type="ECO:0000313" key="5">
    <source>
        <dbReference type="EMBL" id="RXK49412.1"/>
    </source>
</evidence>
<dbReference type="GO" id="GO:0031410">
    <property type="term" value="C:cytoplasmic vesicle"/>
    <property type="evidence" value="ECO:0007669"/>
    <property type="project" value="TreeGrafter"/>
</dbReference>
<dbReference type="InterPro" id="IPR013783">
    <property type="entry name" value="Ig-like_fold"/>
</dbReference>
<dbReference type="InterPro" id="IPR026371">
    <property type="entry name" value="PGF_CTERM"/>
</dbReference>
<dbReference type="SUPFAM" id="SSF49299">
    <property type="entry name" value="PKD domain"/>
    <property type="match status" value="2"/>
</dbReference>
<dbReference type="SUPFAM" id="SSF50969">
    <property type="entry name" value="YVTN repeat-like/Quinoprotein amine dehydrogenase"/>
    <property type="match status" value="1"/>
</dbReference>
<dbReference type="PANTHER" id="PTHR46182:SF2">
    <property type="entry name" value="FI19480P1"/>
    <property type="match status" value="1"/>
</dbReference>
<name>A0A498L546_9EURY</name>
<dbReference type="AlphaFoldDB" id="A0A498L546"/>
<keyword evidence="6" id="KW-1185">Reference proteome</keyword>
<dbReference type="SMART" id="SM00089">
    <property type="entry name" value="PKD"/>
    <property type="match status" value="2"/>
</dbReference>
<dbReference type="EMBL" id="RDFA01000003">
    <property type="protein sequence ID" value="RXK49412.1"/>
    <property type="molecule type" value="Genomic_DNA"/>
</dbReference>
<dbReference type="Gene3D" id="2.60.40.10">
    <property type="entry name" value="Immunoglobulins"/>
    <property type="match status" value="2"/>
</dbReference>
<protein>
    <submittedName>
        <fullName evidence="5">PKD domain-containing protein</fullName>
    </submittedName>
</protein>
<dbReference type="OrthoDB" id="103676at2157"/>
<evidence type="ECO:0000313" key="6">
    <source>
        <dbReference type="Proteomes" id="UP000289691"/>
    </source>
</evidence>
<dbReference type="CDD" id="cd00146">
    <property type="entry name" value="PKD"/>
    <property type="match status" value="1"/>
</dbReference>
<keyword evidence="1" id="KW-0732">Signal</keyword>
<dbReference type="NCBIfam" id="TIGR04126">
    <property type="entry name" value="PGF_CTERM"/>
    <property type="match status" value="1"/>
</dbReference>
<feature type="domain" description="PKD/Chitinase" evidence="4">
    <location>
        <begin position="469"/>
        <end position="557"/>
    </location>
</feature>
<feature type="compositionally biased region" description="Basic and acidic residues" evidence="2">
    <location>
        <begin position="657"/>
        <end position="672"/>
    </location>
</feature>
<comment type="caution">
    <text evidence="5">The sequence shown here is derived from an EMBL/GenBank/DDBJ whole genome shotgun (WGS) entry which is preliminary data.</text>
</comment>
<feature type="region of interest" description="Disordered" evidence="2">
    <location>
        <begin position="653"/>
        <end position="673"/>
    </location>
</feature>
<dbReference type="InterPro" id="IPR000601">
    <property type="entry name" value="PKD_dom"/>
</dbReference>
<accession>A0A498L546</accession>
<dbReference type="InterPro" id="IPR011044">
    <property type="entry name" value="Quino_amine_DH_bsu"/>
</dbReference>
<feature type="domain" description="PKD/Chitinase" evidence="4">
    <location>
        <begin position="378"/>
        <end position="463"/>
    </location>
</feature>
<keyword evidence="3" id="KW-1133">Transmembrane helix</keyword>
<organism evidence="5 6">
    <name type="scientific">Halorientalis pallida</name>
    <dbReference type="NCBI Taxonomy" id="2479928"/>
    <lineage>
        <taxon>Archaea</taxon>
        <taxon>Methanobacteriati</taxon>
        <taxon>Methanobacteriota</taxon>
        <taxon>Stenosarchaea group</taxon>
        <taxon>Halobacteria</taxon>
        <taxon>Halobacteriales</taxon>
        <taxon>Haloarculaceae</taxon>
        <taxon>Halorientalis</taxon>
    </lineage>
</organism>
<gene>
    <name evidence="5" type="ORF">EAF64_10895</name>
</gene>
<reference evidence="5 6" key="1">
    <citation type="submission" date="2019-01" db="EMBL/GenBank/DDBJ databases">
        <title>Halorientalis sp. F13-25 a new haloarchaeum isolated from hypersaline water.</title>
        <authorList>
            <person name="Ana D.-V."/>
            <person name="Cristina S.-P."/>
            <person name="Antonio V."/>
        </authorList>
    </citation>
    <scope>NUCLEOTIDE SEQUENCE [LARGE SCALE GENOMIC DNA]</scope>
    <source>
        <strain evidence="5 6">F13-25</strain>
    </source>
</reference>
<keyword evidence="3" id="KW-0812">Transmembrane</keyword>